<evidence type="ECO:0000256" key="4">
    <source>
        <dbReference type="ARBA" id="ARBA00023235"/>
    </source>
</evidence>
<dbReference type="InterPro" id="IPR028614">
    <property type="entry name" value="GDP_fucose/colitose_synth"/>
</dbReference>
<evidence type="ECO:0000256" key="2">
    <source>
        <dbReference type="ARBA" id="ARBA00022857"/>
    </source>
</evidence>
<keyword evidence="4 5" id="KW-0413">Isomerase</keyword>
<evidence type="ECO:0000259" key="6">
    <source>
        <dbReference type="Pfam" id="PF01370"/>
    </source>
</evidence>
<dbReference type="Pfam" id="PF01370">
    <property type="entry name" value="Epimerase"/>
    <property type="match status" value="1"/>
</dbReference>
<dbReference type="Proteomes" id="UP001055171">
    <property type="component" value="Chromosome"/>
</dbReference>
<feature type="binding site" evidence="5">
    <location>
        <begin position="24"/>
        <end position="30"/>
    </location>
    <ligand>
        <name>NADP(+)</name>
        <dbReference type="ChEBI" id="CHEBI:58349"/>
    </ligand>
</feature>
<keyword evidence="2 5" id="KW-0521">NADP</keyword>
<keyword evidence="5" id="KW-0511">Multifunctional enzyme</keyword>
<keyword evidence="8" id="KW-1185">Reference proteome</keyword>
<evidence type="ECO:0000313" key="8">
    <source>
        <dbReference type="Proteomes" id="UP001055171"/>
    </source>
</evidence>
<dbReference type="Gene3D" id="3.90.25.10">
    <property type="entry name" value="UDP-galactose 4-epimerase, domain 1"/>
    <property type="match status" value="1"/>
</dbReference>
<evidence type="ECO:0000256" key="1">
    <source>
        <dbReference type="ARBA" id="ARBA00005959"/>
    </source>
</evidence>
<dbReference type="EC" id="1.1.1.271" evidence="5"/>
<dbReference type="InterPro" id="IPR001509">
    <property type="entry name" value="Epimerase_deHydtase"/>
</dbReference>
<reference evidence="7" key="1">
    <citation type="submission" date="2022-08" db="EMBL/GenBank/DDBJ databases">
        <title>Complete genome sequence of 14 non-tuberculosis mycobacteria type-strains.</title>
        <authorList>
            <person name="Igarashi Y."/>
            <person name="Osugi A."/>
            <person name="Mitarai S."/>
        </authorList>
    </citation>
    <scope>NUCLEOTIDE SEQUENCE</scope>
    <source>
        <strain evidence="7">ATCC 51985</strain>
    </source>
</reference>
<gene>
    <name evidence="5" type="primary">fcl</name>
    <name evidence="7" type="ORF">MJO58_11655</name>
</gene>
<accession>A0ABY3V0N9</accession>
<feature type="binding site" evidence="5">
    <location>
        <begin position="119"/>
        <end position="122"/>
    </location>
    <ligand>
        <name>NADP(+)</name>
        <dbReference type="ChEBI" id="CHEBI:58349"/>
    </ligand>
</feature>
<sequence>MSCCEVSEVSEVSVDLGSRIYVAGHRGMVGSAITRRLVGEGFTDVVTRTHDELPLDDHGAVEEFFAAQRPEYVVLAAAKVGGIVANATYGADFIRENLKIQTNVIDAAYRYGAQKLLFLGSSCIYPRDAEQPIREDALLTGPLEETNLPYAVAKIAGKTMCDAYRKQYGFNAFTVMPSNVYGVGDNFHPEHSHVVAGMLRRFHEAKMAGADEVVVWGSGSPLRELIDADDLADACVLLLRSYDGGGMINVGSGEEISIRDLALLIKSIVEFDGRVEFDRSRPDGTPRKIMDNTNLTALGWRPSVTIEAGLKKMYDWYLESDALRLS</sequence>
<dbReference type="CDD" id="cd05239">
    <property type="entry name" value="GDP_FS_SDR_e"/>
    <property type="match status" value="1"/>
</dbReference>
<name>A0ABY3V0N9_MYCLN</name>
<evidence type="ECO:0000256" key="3">
    <source>
        <dbReference type="ARBA" id="ARBA00023002"/>
    </source>
</evidence>
<evidence type="ECO:0000313" key="7">
    <source>
        <dbReference type="EMBL" id="ULP44512.1"/>
    </source>
</evidence>
<comment type="catalytic activity">
    <reaction evidence="5">
        <text>GDP-beta-L-fucose + NADP(+) = GDP-4-dehydro-alpha-D-rhamnose + NADPH + H(+)</text>
        <dbReference type="Rhea" id="RHEA:18885"/>
        <dbReference type="ChEBI" id="CHEBI:15378"/>
        <dbReference type="ChEBI" id="CHEBI:57273"/>
        <dbReference type="ChEBI" id="CHEBI:57783"/>
        <dbReference type="ChEBI" id="CHEBI:57964"/>
        <dbReference type="ChEBI" id="CHEBI:58349"/>
        <dbReference type="EC" id="1.1.1.271"/>
    </reaction>
</comment>
<feature type="binding site" evidence="5">
    <location>
        <position position="223"/>
    </location>
    <ligand>
        <name>substrate</name>
    </ligand>
</feature>
<dbReference type="PANTHER" id="PTHR43238">
    <property type="entry name" value="GDP-L-FUCOSE SYNTHASE"/>
    <property type="match status" value="1"/>
</dbReference>
<feature type="binding site" evidence="5">
    <location>
        <position position="201"/>
    </location>
    <ligand>
        <name>substrate</name>
    </ligand>
</feature>
<keyword evidence="3 5" id="KW-0560">Oxidoreductase</keyword>
<dbReference type="InterPro" id="IPR036291">
    <property type="entry name" value="NAD(P)-bd_dom_sf"/>
</dbReference>
<proteinExistence type="inferred from homology"/>
<comment type="similarity">
    <text evidence="1 5">Belongs to the NAD(P)-dependent epimerase/dehydratase family. Fucose synthase subfamily.</text>
</comment>
<organism evidence="7 8">
    <name type="scientific">Mycobacterium lentiflavum</name>
    <dbReference type="NCBI Taxonomy" id="141349"/>
    <lineage>
        <taxon>Bacteria</taxon>
        <taxon>Bacillati</taxon>
        <taxon>Actinomycetota</taxon>
        <taxon>Actinomycetes</taxon>
        <taxon>Mycobacteriales</taxon>
        <taxon>Mycobacteriaceae</taxon>
        <taxon>Mycobacterium</taxon>
        <taxon>Mycobacterium simiae complex</taxon>
    </lineage>
</organism>
<feature type="binding site" evidence="5">
    <location>
        <position position="216"/>
    </location>
    <ligand>
        <name>substrate</name>
    </ligand>
</feature>
<feature type="binding site" evidence="5">
    <location>
        <position position="154"/>
    </location>
    <ligand>
        <name>NADP(+)</name>
        <dbReference type="ChEBI" id="CHEBI:58349"/>
    </ligand>
</feature>
<dbReference type="EMBL" id="CP092423">
    <property type="protein sequence ID" value="ULP44512.1"/>
    <property type="molecule type" value="Genomic_DNA"/>
</dbReference>
<feature type="site" description="Important for catalytic activity" evidence="5">
    <location>
        <position position="123"/>
    </location>
</feature>
<comment type="pathway">
    <text evidence="5">Nucleotide-sugar biosynthesis; GDP-L-fucose biosynthesis via de novo pathway; GDP-L-fucose from GDP-alpha-D-mannose: step 2/2.</text>
</comment>
<dbReference type="Gene3D" id="3.40.50.720">
    <property type="entry name" value="NAD(P)-binding Rossmann-like Domain"/>
    <property type="match status" value="1"/>
</dbReference>
<evidence type="ECO:0000256" key="5">
    <source>
        <dbReference type="HAMAP-Rule" id="MF_00956"/>
    </source>
</evidence>
<feature type="domain" description="NAD-dependent epimerase/dehydratase" evidence="6">
    <location>
        <begin position="20"/>
        <end position="251"/>
    </location>
</feature>
<feature type="site" description="Important for catalytic activity" evidence="5">
    <location>
        <position position="121"/>
    </location>
</feature>
<dbReference type="SUPFAM" id="SSF51735">
    <property type="entry name" value="NAD(P)-binding Rossmann-fold domains"/>
    <property type="match status" value="1"/>
</dbReference>
<feature type="binding site" evidence="5">
    <location>
        <position position="193"/>
    </location>
    <ligand>
        <name>NADP(+)</name>
        <dbReference type="ChEBI" id="CHEBI:58349"/>
    </ligand>
</feature>
<feature type="active site" description="Proton donor/acceptor" evidence="5">
    <location>
        <position position="150"/>
    </location>
</feature>
<dbReference type="PANTHER" id="PTHR43238:SF1">
    <property type="entry name" value="GDP-L-FUCOSE SYNTHASE"/>
    <property type="match status" value="1"/>
</dbReference>
<dbReference type="HAMAP" id="MF_00956">
    <property type="entry name" value="GDP_fucose_synth"/>
    <property type="match status" value="1"/>
</dbReference>
<protein>
    <recommendedName>
        <fullName evidence="5">GDP-L-fucose synthase</fullName>
        <ecNumber evidence="5">1.1.1.271</ecNumber>
    </recommendedName>
    <alternativeName>
        <fullName evidence="5">GDP-4-keto-6-deoxy-D-mannose-3,5-epimerase-4-reductase</fullName>
    </alternativeName>
</protein>
<feature type="binding site" evidence="5">
    <location>
        <begin position="177"/>
        <end position="180"/>
    </location>
    <ligand>
        <name>NADP(+)</name>
        <dbReference type="ChEBI" id="CHEBI:58349"/>
    </ligand>
</feature>
<feature type="binding site" evidence="5">
    <location>
        <position position="283"/>
    </location>
    <ligand>
        <name>substrate</name>
    </ligand>
</feature>
<comment type="function">
    <text evidence="5">Catalyzes the two-step NADP-dependent conversion of GDP-4-dehydro-6-deoxy-D-mannose to GDP-fucose, involving an epimerase and a reductase reaction.</text>
</comment>